<evidence type="ECO:0000313" key="1">
    <source>
        <dbReference type="EMBL" id="MBB4921348.1"/>
    </source>
</evidence>
<comment type="caution">
    <text evidence="1">The sequence shown here is derived from an EMBL/GenBank/DDBJ whole genome shotgun (WGS) entry which is preliminary data.</text>
</comment>
<reference evidence="1 2" key="1">
    <citation type="submission" date="2020-08" db="EMBL/GenBank/DDBJ databases">
        <title>Sequencing the genomes of 1000 actinobacteria strains.</title>
        <authorList>
            <person name="Klenk H.-P."/>
        </authorList>
    </citation>
    <scope>NUCLEOTIDE SEQUENCE [LARGE SCALE GENOMIC DNA]</scope>
    <source>
        <strain evidence="1 2">DSM 41654</strain>
    </source>
</reference>
<sequence>MNVEELVRYWKDPEARAGAATGHPAGEITLDGRTRSGRRAALLAGLGGSATGGYHGAANTVMPHGTSISSPS</sequence>
<dbReference type="Proteomes" id="UP000540506">
    <property type="component" value="Unassembled WGS sequence"/>
</dbReference>
<name>A0A7W7QX20_KITKI</name>
<gene>
    <name evidence="1" type="ORF">FHR34_000341</name>
</gene>
<dbReference type="EMBL" id="JACHJV010000001">
    <property type="protein sequence ID" value="MBB4921348.1"/>
    <property type="molecule type" value="Genomic_DNA"/>
</dbReference>
<dbReference type="AlphaFoldDB" id="A0A7W7QX20"/>
<keyword evidence="2" id="KW-1185">Reference proteome</keyword>
<evidence type="ECO:0000313" key="2">
    <source>
        <dbReference type="Proteomes" id="UP000540506"/>
    </source>
</evidence>
<accession>A0A7W7QX20</accession>
<proteinExistence type="predicted"/>
<protein>
    <submittedName>
        <fullName evidence="1">Uncharacterized protein</fullName>
    </submittedName>
</protein>
<organism evidence="1 2">
    <name type="scientific">Kitasatospora kifunensis</name>
    <name type="common">Streptomyces kifunensis</name>
    <dbReference type="NCBI Taxonomy" id="58351"/>
    <lineage>
        <taxon>Bacteria</taxon>
        <taxon>Bacillati</taxon>
        <taxon>Actinomycetota</taxon>
        <taxon>Actinomycetes</taxon>
        <taxon>Kitasatosporales</taxon>
        <taxon>Streptomycetaceae</taxon>
        <taxon>Kitasatospora</taxon>
    </lineage>
</organism>
<dbReference type="RefSeq" id="WP_184933698.1">
    <property type="nucleotide sequence ID" value="NZ_JACHJV010000001.1"/>
</dbReference>